<dbReference type="PATRIC" id="fig|66876.3.peg.8747"/>
<dbReference type="InterPro" id="IPR019933">
    <property type="entry name" value="DivIVA_domain"/>
</dbReference>
<reference evidence="2" key="1">
    <citation type="submission" date="2015-07" db="EMBL/GenBank/DDBJ databases">
        <authorList>
            <person name="Ju K.-S."/>
            <person name="Doroghazi J.R."/>
            <person name="Metcalf W.W."/>
        </authorList>
    </citation>
    <scope>NUCLEOTIDE SEQUENCE [LARGE SCALE GENOMIC DNA]</scope>
    <source>
        <strain evidence="2">NRRL ISP-5002</strain>
    </source>
</reference>
<keyword evidence="2" id="KW-1185">Reference proteome</keyword>
<evidence type="ECO:0000313" key="1">
    <source>
        <dbReference type="EMBL" id="KPC58574.1"/>
    </source>
</evidence>
<dbReference type="NCBIfam" id="TIGR03544">
    <property type="entry name" value="DivI1A_domain"/>
    <property type="match status" value="1"/>
</dbReference>
<dbReference type="AlphaFoldDB" id="A0A0N1JVD6"/>
<evidence type="ECO:0000313" key="2">
    <source>
        <dbReference type="Proteomes" id="UP000037982"/>
    </source>
</evidence>
<name>A0A0N1JVD6_9ACTN</name>
<proteinExistence type="predicted"/>
<sequence>MPYELLTARPEFPLRPAKVGGSSLTADRKGYVPMFSSRRGKEPGQGFALGFSIVRRGYDRAQVDAYIERLGGAEPPTVPPAFELARRGYDRGQVDAYLAGRTARGGLEK</sequence>
<accession>A0A0N1JVD6</accession>
<organism evidence="1 2">
    <name type="scientific">Streptomyces chattanoogensis</name>
    <dbReference type="NCBI Taxonomy" id="66876"/>
    <lineage>
        <taxon>Bacteria</taxon>
        <taxon>Bacillati</taxon>
        <taxon>Actinomycetota</taxon>
        <taxon>Actinomycetes</taxon>
        <taxon>Kitasatosporales</taxon>
        <taxon>Streptomycetaceae</taxon>
        <taxon>Streptomyces</taxon>
    </lineage>
</organism>
<gene>
    <name evidence="1" type="ORF">ADL29_39865</name>
</gene>
<evidence type="ECO:0008006" key="3">
    <source>
        <dbReference type="Google" id="ProtNLM"/>
    </source>
</evidence>
<dbReference type="EMBL" id="LGKG01000207">
    <property type="protein sequence ID" value="KPC58574.1"/>
    <property type="molecule type" value="Genomic_DNA"/>
</dbReference>
<dbReference type="Proteomes" id="UP000037982">
    <property type="component" value="Unassembled WGS sequence"/>
</dbReference>
<protein>
    <recommendedName>
        <fullName evidence="3">DivIVA domain-containing protein</fullName>
    </recommendedName>
</protein>
<comment type="caution">
    <text evidence="1">The sequence shown here is derived from an EMBL/GenBank/DDBJ whole genome shotgun (WGS) entry which is preliminary data.</text>
</comment>